<proteinExistence type="predicted"/>
<dbReference type="PANTHER" id="PTHR11783">
    <property type="entry name" value="SULFOTRANSFERASE SULT"/>
    <property type="match status" value="1"/>
</dbReference>
<comment type="caution">
    <text evidence="1">The sequence shown here is derived from an EMBL/GenBank/DDBJ whole genome shotgun (WGS) entry which is preliminary data.</text>
</comment>
<name>A0A841T902_9BACL</name>
<dbReference type="AlphaFoldDB" id="A0A841T902"/>
<dbReference type="SUPFAM" id="SSF52540">
    <property type="entry name" value="P-loop containing nucleoside triphosphate hydrolases"/>
    <property type="match status" value="1"/>
</dbReference>
<dbReference type="EMBL" id="JACJVN010000006">
    <property type="protein sequence ID" value="MBB6675908.1"/>
    <property type="molecule type" value="Genomic_DNA"/>
</dbReference>
<protein>
    <recommendedName>
        <fullName evidence="3">Sulfotransferase domain-containing protein</fullName>
    </recommendedName>
</protein>
<reference evidence="1 2" key="1">
    <citation type="submission" date="2020-08" db="EMBL/GenBank/DDBJ databases">
        <title>Cohnella phylogeny.</title>
        <authorList>
            <person name="Dunlap C."/>
        </authorList>
    </citation>
    <scope>NUCLEOTIDE SEQUENCE [LARGE SCALE GENOMIC DNA]</scope>
    <source>
        <strain evidence="1 2">DSM 103658</strain>
    </source>
</reference>
<dbReference type="InterPro" id="IPR027417">
    <property type="entry name" value="P-loop_NTPase"/>
</dbReference>
<dbReference type="RefSeq" id="WP_185177214.1">
    <property type="nucleotide sequence ID" value="NZ_CBCSEP010000014.1"/>
</dbReference>
<evidence type="ECO:0008006" key="3">
    <source>
        <dbReference type="Google" id="ProtNLM"/>
    </source>
</evidence>
<keyword evidence="2" id="KW-1185">Reference proteome</keyword>
<dbReference type="Proteomes" id="UP000574133">
    <property type="component" value="Unassembled WGS sequence"/>
</dbReference>
<evidence type="ECO:0000313" key="2">
    <source>
        <dbReference type="Proteomes" id="UP000574133"/>
    </source>
</evidence>
<gene>
    <name evidence="1" type="ORF">H4Q31_01050</name>
</gene>
<accession>A0A841T902</accession>
<evidence type="ECO:0000313" key="1">
    <source>
        <dbReference type="EMBL" id="MBB6675908.1"/>
    </source>
</evidence>
<organism evidence="1 2">
    <name type="scientific">Cohnella lubricantis</name>
    <dbReference type="NCBI Taxonomy" id="2163172"/>
    <lineage>
        <taxon>Bacteria</taxon>
        <taxon>Bacillati</taxon>
        <taxon>Bacillota</taxon>
        <taxon>Bacilli</taxon>
        <taxon>Bacillales</taxon>
        <taxon>Paenibacillaceae</taxon>
        <taxon>Cohnella</taxon>
    </lineage>
</organism>
<sequence length="250" mass="28967">MTMPVFLNSVPKSGTHLLKQIMSGIPGMQLKPYEFYEGYPQDLALHEAGFTQLKDGDFAAGHVYYSPEYAAMLKRNRIKQVFLTRDLRDIVVSYVYFIVGPYPDHPLREYLLLLDSRKEQFLALIRGVQLGKFRYPDIGTWYGQFRGWIGQDDVCWLTFERLTASEAARRQALDRLLRYALNGRLPPASQLEAALDEMERRIDPSTSLTYRKGVSGEWRHEFDDEVKAAFKQVAGPWLIVDGYEKDDQWQ</sequence>
<dbReference type="Gene3D" id="3.40.50.300">
    <property type="entry name" value="P-loop containing nucleotide triphosphate hydrolases"/>
    <property type="match status" value="1"/>
</dbReference>